<dbReference type="Proteomes" id="UP000784294">
    <property type="component" value="Unassembled WGS sequence"/>
</dbReference>
<keyword evidence="4" id="KW-1185">Reference proteome</keyword>
<evidence type="ECO:0000256" key="2">
    <source>
        <dbReference type="SAM" id="Phobius"/>
    </source>
</evidence>
<proteinExistence type="predicted"/>
<name>A0A448XE70_9PLAT</name>
<keyword evidence="2" id="KW-0472">Membrane</keyword>
<dbReference type="AlphaFoldDB" id="A0A448XE70"/>
<organism evidence="3 4">
    <name type="scientific">Protopolystoma xenopodis</name>
    <dbReference type="NCBI Taxonomy" id="117903"/>
    <lineage>
        <taxon>Eukaryota</taxon>
        <taxon>Metazoa</taxon>
        <taxon>Spiralia</taxon>
        <taxon>Lophotrochozoa</taxon>
        <taxon>Platyhelminthes</taxon>
        <taxon>Monogenea</taxon>
        <taxon>Polyopisthocotylea</taxon>
        <taxon>Polystomatidea</taxon>
        <taxon>Polystomatidae</taxon>
        <taxon>Protopolystoma</taxon>
    </lineage>
</organism>
<keyword evidence="2" id="KW-1133">Transmembrane helix</keyword>
<feature type="compositionally biased region" description="Basic and acidic residues" evidence="1">
    <location>
        <begin position="144"/>
        <end position="155"/>
    </location>
</feature>
<gene>
    <name evidence="3" type="ORF">PXEA_LOCUS28153</name>
</gene>
<keyword evidence="2" id="KW-0812">Transmembrane</keyword>
<evidence type="ECO:0000313" key="4">
    <source>
        <dbReference type="Proteomes" id="UP000784294"/>
    </source>
</evidence>
<feature type="compositionally biased region" description="Pro residues" evidence="1">
    <location>
        <begin position="195"/>
        <end position="204"/>
    </location>
</feature>
<sequence length="249" mass="27651">MQRLLTVDIVVGIMPTILLLLHMARKIRMSYSQNQCQDCESFLSCPKWNFPTEELRVPAEGGQLRCKALTSPDPSTSLVNPAGSAVRRYSVASTSAHLIAQLPDASTPRPPNLLIARLSDRPTVRSPDQPTSRSPESLTSPTLRPRDRLTGRPPDRSTIQPPNHPTIHPSNRPTTRPPDQPTTRTSIQLPNQPSTQPPNHPIIQPPNHSNTRPSIHPSNHSIIQSPDHQITQPPNFDHPSIYPTIQPHK</sequence>
<comment type="caution">
    <text evidence="3">The sequence shown here is derived from an EMBL/GenBank/DDBJ whole genome shotgun (WGS) entry which is preliminary data.</text>
</comment>
<feature type="region of interest" description="Disordered" evidence="1">
    <location>
        <begin position="102"/>
        <end position="249"/>
    </location>
</feature>
<feature type="transmembrane region" description="Helical" evidence="2">
    <location>
        <begin position="6"/>
        <end position="24"/>
    </location>
</feature>
<evidence type="ECO:0000313" key="3">
    <source>
        <dbReference type="EMBL" id="VEL34713.1"/>
    </source>
</evidence>
<feature type="compositionally biased region" description="Polar residues" evidence="1">
    <location>
        <begin position="209"/>
        <end position="234"/>
    </location>
</feature>
<reference evidence="3" key="1">
    <citation type="submission" date="2018-11" db="EMBL/GenBank/DDBJ databases">
        <authorList>
            <consortium name="Pathogen Informatics"/>
        </authorList>
    </citation>
    <scope>NUCLEOTIDE SEQUENCE</scope>
</reference>
<protein>
    <submittedName>
        <fullName evidence="3">Uncharacterized protein</fullName>
    </submittedName>
</protein>
<dbReference type="EMBL" id="CAAALY010248229">
    <property type="protein sequence ID" value="VEL34713.1"/>
    <property type="molecule type" value="Genomic_DNA"/>
</dbReference>
<evidence type="ECO:0000256" key="1">
    <source>
        <dbReference type="SAM" id="MobiDB-lite"/>
    </source>
</evidence>
<feature type="compositionally biased region" description="Polar residues" evidence="1">
    <location>
        <begin position="126"/>
        <end position="142"/>
    </location>
</feature>
<accession>A0A448XE70</accession>